<dbReference type="GO" id="GO:0022857">
    <property type="term" value="F:transmembrane transporter activity"/>
    <property type="evidence" value="ECO:0007669"/>
    <property type="project" value="InterPro"/>
</dbReference>
<dbReference type="InterPro" id="IPR036259">
    <property type="entry name" value="MFS_trans_sf"/>
</dbReference>
<evidence type="ECO:0000256" key="2">
    <source>
        <dbReference type="ARBA" id="ARBA00022448"/>
    </source>
</evidence>
<feature type="transmembrane region" description="Helical" evidence="6">
    <location>
        <begin position="446"/>
        <end position="467"/>
    </location>
</feature>
<proteinExistence type="predicted"/>
<feature type="transmembrane region" description="Helical" evidence="6">
    <location>
        <begin position="129"/>
        <end position="147"/>
    </location>
</feature>
<evidence type="ECO:0000313" key="9">
    <source>
        <dbReference type="Proteomes" id="UP000756132"/>
    </source>
</evidence>
<keyword evidence="9" id="KW-1185">Reference proteome</keyword>
<organism evidence="8 9">
    <name type="scientific">Passalora fulva</name>
    <name type="common">Tomato leaf mold</name>
    <name type="synonym">Cladosporium fulvum</name>
    <dbReference type="NCBI Taxonomy" id="5499"/>
    <lineage>
        <taxon>Eukaryota</taxon>
        <taxon>Fungi</taxon>
        <taxon>Dikarya</taxon>
        <taxon>Ascomycota</taxon>
        <taxon>Pezizomycotina</taxon>
        <taxon>Dothideomycetes</taxon>
        <taxon>Dothideomycetidae</taxon>
        <taxon>Mycosphaerellales</taxon>
        <taxon>Mycosphaerellaceae</taxon>
        <taxon>Fulvia</taxon>
    </lineage>
</organism>
<reference evidence="8" key="2">
    <citation type="journal article" date="2022" name="Microb. Genom.">
        <title>A chromosome-scale genome assembly of the tomato pathogen Cladosporium fulvum reveals a compartmentalized genome architecture and the presence of a dispensable chromosome.</title>
        <authorList>
            <person name="Zaccaron A.Z."/>
            <person name="Chen L.H."/>
            <person name="Samaras A."/>
            <person name="Stergiopoulos I."/>
        </authorList>
    </citation>
    <scope>NUCLEOTIDE SEQUENCE</scope>
    <source>
        <strain evidence="8">Race5_Kim</strain>
    </source>
</reference>
<evidence type="ECO:0000256" key="3">
    <source>
        <dbReference type="ARBA" id="ARBA00022692"/>
    </source>
</evidence>
<dbReference type="EMBL" id="CP090170">
    <property type="protein sequence ID" value="UJO20859.1"/>
    <property type="molecule type" value="Genomic_DNA"/>
</dbReference>
<evidence type="ECO:0000256" key="6">
    <source>
        <dbReference type="SAM" id="Phobius"/>
    </source>
</evidence>
<reference evidence="8" key="1">
    <citation type="submission" date="2021-12" db="EMBL/GenBank/DDBJ databases">
        <authorList>
            <person name="Zaccaron A."/>
            <person name="Stergiopoulos I."/>
        </authorList>
    </citation>
    <scope>NUCLEOTIDE SEQUENCE</scope>
    <source>
        <strain evidence="8">Race5_Kim</strain>
    </source>
</reference>
<dbReference type="KEGG" id="ffu:CLAFUR5_11497"/>
<feature type="transmembrane region" description="Helical" evidence="6">
    <location>
        <begin position="186"/>
        <end position="211"/>
    </location>
</feature>
<keyword evidence="2" id="KW-0813">Transport</keyword>
<keyword evidence="4 6" id="KW-1133">Transmembrane helix</keyword>
<keyword evidence="3 6" id="KW-0812">Transmembrane</keyword>
<dbReference type="PANTHER" id="PTHR43791">
    <property type="entry name" value="PERMEASE-RELATED"/>
    <property type="match status" value="1"/>
</dbReference>
<dbReference type="OrthoDB" id="2250022at2759"/>
<keyword evidence="5 6" id="KW-0472">Membrane</keyword>
<dbReference type="AlphaFoldDB" id="A0A9Q8USI0"/>
<feature type="transmembrane region" description="Helical" evidence="6">
    <location>
        <begin position="324"/>
        <end position="344"/>
    </location>
</feature>
<comment type="subcellular location">
    <subcellularLocation>
        <location evidence="1">Membrane</location>
        <topology evidence="1">Multi-pass membrane protein</topology>
    </subcellularLocation>
</comment>
<dbReference type="Proteomes" id="UP000756132">
    <property type="component" value="Chromosome 8"/>
</dbReference>
<feature type="transmembrane region" description="Helical" evidence="6">
    <location>
        <begin position="382"/>
        <end position="405"/>
    </location>
</feature>
<dbReference type="GeneID" id="71991375"/>
<feature type="transmembrane region" description="Helical" evidence="6">
    <location>
        <begin position="356"/>
        <end position="376"/>
    </location>
</feature>
<feature type="transmembrane region" description="Helical" evidence="6">
    <location>
        <begin position="223"/>
        <end position="244"/>
    </location>
</feature>
<dbReference type="GO" id="GO:0016020">
    <property type="term" value="C:membrane"/>
    <property type="evidence" value="ECO:0007669"/>
    <property type="project" value="UniProtKB-SubCell"/>
</dbReference>
<evidence type="ECO:0000313" key="8">
    <source>
        <dbReference type="EMBL" id="UJO20859.1"/>
    </source>
</evidence>
<dbReference type="RefSeq" id="XP_047765225.1">
    <property type="nucleotide sequence ID" value="XM_047910645.1"/>
</dbReference>
<dbReference type="PROSITE" id="PS50850">
    <property type="entry name" value="MFS"/>
    <property type="match status" value="1"/>
</dbReference>
<dbReference type="InterPro" id="IPR011701">
    <property type="entry name" value="MFS"/>
</dbReference>
<feature type="domain" description="Major facilitator superfamily (MFS) profile" evidence="7">
    <location>
        <begin position="63"/>
        <end position="487"/>
    </location>
</feature>
<dbReference type="FunFam" id="1.20.1250.20:FF:000013">
    <property type="entry name" value="MFS general substrate transporter"/>
    <property type="match status" value="1"/>
</dbReference>
<dbReference type="InterPro" id="IPR020846">
    <property type="entry name" value="MFS_dom"/>
</dbReference>
<protein>
    <recommendedName>
        <fullName evidence="7">Major facilitator superfamily (MFS) profile domain-containing protein</fullName>
    </recommendedName>
</protein>
<evidence type="ECO:0000256" key="5">
    <source>
        <dbReference type="ARBA" id="ARBA00023136"/>
    </source>
</evidence>
<dbReference type="Gene3D" id="1.20.1250.20">
    <property type="entry name" value="MFS general substrate transporter like domains"/>
    <property type="match status" value="2"/>
</dbReference>
<feature type="transmembrane region" description="Helical" evidence="6">
    <location>
        <begin position="159"/>
        <end position="180"/>
    </location>
</feature>
<sequence>MATSIDLEKQKTHNQHIEKLPQLERVDNLSQDSEKPVSTDYAGAHAKTDPEEIKLVRKLDTWITPTLFSMFFLNYLDRNAIALAPLDGIKDELNLTGSEFQTCVSILNVGYLLGQVPSNMIITRVRPSLYVPGCMAAWAVVSTLTCVANDFKGLVLCRFFLGITEAPFIPAAMYLLSVFYTRKELAMRVSLLLCGSVLSTAFAGLIALGIFELGGQSGLTGWRWMFLIQGVITFAVAVGSAFTLPDEPLTTKWLTPEQRTLAHNRILDDTVEAQASTSSWQGLKDAAKDSRLWIFTLALHAERVTLSFKNFLPQVIETLGFDRAITLALICPPYLVAVFVMVGWSWSSGHFNERTWHIFIGKSVAAIGFIIAAATMNLGARYFAIILFVGSINAVDGILFGWIAVTCGQTKEKKASALALSNAIATAAMIWSPYLYTDKPQYVKPMVTNACLSVFVAACALLLKWMLKRANKKLKEQNAEAYLFYAY</sequence>
<evidence type="ECO:0000256" key="4">
    <source>
        <dbReference type="ARBA" id="ARBA00022989"/>
    </source>
</evidence>
<evidence type="ECO:0000259" key="7">
    <source>
        <dbReference type="PROSITE" id="PS50850"/>
    </source>
</evidence>
<dbReference type="PANTHER" id="PTHR43791:SF12">
    <property type="entry name" value="MAJOR FACILITATOR SUPERFAMILY (MFS) PROFILE DOMAIN-CONTAINING PROTEIN"/>
    <property type="match status" value="1"/>
</dbReference>
<dbReference type="Pfam" id="PF07690">
    <property type="entry name" value="MFS_1"/>
    <property type="match status" value="1"/>
</dbReference>
<accession>A0A9Q8USI0</accession>
<name>A0A9Q8USI0_PASFU</name>
<dbReference type="FunFam" id="1.20.1250.20:FF:000057">
    <property type="entry name" value="MFS general substrate transporter"/>
    <property type="match status" value="1"/>
</dbReference>
<dbReference type="SUPFAM" id="SSF103473">
    <property type="entry name" value="MFS general substrate transporter"/>
    <property type="match status" value="1"/>
</dbReference>
<evidence type="ECO:0000256" key="1">
    <source>
        <dbReference type="ARBA" id="ARBA00004141"/>
    </source>
</evidence>
<gene>
    <name evidence="8" type="ORF">CLAFUR5_11497</name>
</gene>